<keyword evidence="2" id="KW-1185">Reference proteome</keyword>
<sequence>MEEDKPGGSVGGVAVGSGESSSSKPTSSFLKSGDRQVFAVELRPGETTYVSWKKLVKDANKANSIGIGSSKSAPDPQPVPRPNIESRISPGQPADDKSKDEPAPNRFSAVIEKIERLYMGKDSSDDEELDDIPDDDQYDTEDSFIDDAELDEYFEVDNSAIKHDGFFVNRGRLERITEPTVTSNQQQKKRRRKDMAKAHGENDDGRVSNKHVKLTKTAATKSAPLVGKNLPTQNLAATSIHYEDVRSHNQLNASGIPSKKKSADYKTSLDSSSLKVSNGDASVSLAEAKDVERLKTGVLQSKYVTNKLKDISGPSDASHQKYLDQSAHAQSKSQSSRPQHNVDELEASVRQRDKNGSHELSEIIVHEGKYPMQITKASHMHRKDGSSVRPKGSMLEKAIRELEKMVAESRPPAMENQEADNSSQAVKRRLPREIKLKLAKVARLAQASQGKISKELINRLMSILGHLIQLRTLKRNLKIMINMGLSAKQEKDNRFQQIKKEVVEMIKERVPALESKVLEQQAGSSDDFQEIGSEEKGVVKRKHSMDSVLEDKICDLYDLYVDGLDEDAGPQIRKLYVELAELWPKGFMDNHGIKRAICRAKERRRELYNRHKEQEKIKRKKMLVPKIEETVRVEASSNAQPQYMRERLVMDSGTHNLVPANKPISNTTTAAMKTPSPSANALSLDRLKQEKSKGSSSNSTDEAKMVIDGTITKKKVKRKPEQELDGTYFHPEKLPAQLLNEERHKSHKQQTATLPQKLNLQSTAATATPPNFEQSS</sequence>
<reference evidence="1 2" key="1">
    <citation type="journal article" date="2023" name="Science">
        <title>Complex scaffold remodeling in plant triterpene biosynthesis.</title>
        <authorList>
            <person name="De La Pena R."/>
            <person name="Hodgson H."/>
            <person name="Liu J.C."/>
            <person name="Stephenson M.J."/>
            <person name="Martin A.C."/>
            <person name="Owen C."/>
            <person name="Harkess A."/>
            <person name="Leebens-Mack J."/>
            <person name="Jimenez L.E."/>
            <person name="Osbourn A."/>
            <person name="Sattely E.S."/>
        </authorList>
    </citation>
    <scope>NUCLEOTIDE SEQUENCE [LARGE SCALE GENOMIC DNA]</scope>
    <source>
        <strain evidence="2">cv. JPN11</strain>
        <tissue evidence="1">Leaf</tissue>
    </source>
</reference>
<protein>
    <submittedName>
        <fullName evidence="1">Wound-responsive family protein, putative isoform 1</fullName>
    </submittedName>
</protein>
<name>A0ACC1WQS6_MELAZ</name>
<dbReference type="EMBL" id="CM051407">
    <property type="protein sequence ID" value="KAJ4700759.1"/>
    <property type="molecule type" value="Genomic_DNA"/>
</dbReference>
<gene>
    <name evidence="1" type="ORF">OWV82_024089</name>
</gene>
<dbReference type="Proteomes" id="UP001164539">
    <property type="component" value="Chromosome 14"/>
</dbReference>
<evidence type="ECO:0000313" key="2">
    <source>
        <dbReference type="Proteomes" id="UP001164539"/>
    </source>
</evidence>
<proteinExistence type="predicted"/>
<organism evidence="1 2">
    <name type="scientific">Melia azedarach</name>
    <name type="common">Chinaberry tree</name>
    <dbReference type="NCBI Taxonomy" id="155640"/>
    <lineage>
        <taxon>Eukaryota</taxon>
        <taxon>Viridiplantae</taxon>
        <taxon>Streptophyta</taxon>
        <taxon>Embryophyta</taxon>
        <taxon>Tracheophyta</taxon>
        <taxon>Spermatophyta</taxon>
        <taxon>Magnoliopsida</taxon>
        <taxon>eudicotyledons</taxon>
        <taxon>Gunneridae</taxon>
        <taxon>Pentapetalae</taxon>
        <taxon>rosids</taxon>
        <taxon>malvids</taxon>
        <taxon>Sapindales</taxon>
        <taxon>Meliaceae</taxon>
        <taxon>Melia</taxon>
    </lineage>
</organism>
<accession>A0ACC1WQS6</accession>
<evidence type="ECO:0000313" key="1">
    <source>
        <dbReference type="EMBL" id="KAJ4700759.1"/>
    </source>
</evidence>
<comment type="caution">
    <text evidence="1">The sequence shown here is derived from an EMBL/GenBank/DDBJ whole genome shotgun (WGS) entry which is preliminary data.</text>
</comment>